<evidence type="ECO:0000256" key="3">
    <source>
        <dbReference type="ARBA" id="ARBA00022692"/>
    </source>
</evidence>
<comment type="subcellular location">
    <subcellularLocation>
        <location evidence="1">Cell membrane</location>
        <topology evidence="1">Multi-pass membrane protein</topology>
    </subcellularLocation>
</comment>
<dbReference type="EMBL" id="JBJHZY010000001">
    <property type="protein sequence ID" value="MFL0267697.1"/>
    <property type="molecule type" value="Genomic_DNA"/>
</dbReference>
<evidence type="ECO:0000256" key="4">
    <source>
        <dbReference type="ARBA" id="ARBA00022989"/>
    </source>
</evidence>
<feature type="transmembrane region" description="Helical" evidence="6">
    <location>
        <begin position="295"/>
        <end position="315"/>
    </location>
</feature>
<dbReference type="Proteomes" id="UP001623661">
    <property type="component" value="Unassembled WGS sequence"/>
</dbReference>
<keyword evidence="9" id="KW-1185">Reference proteome</keyword>
<keyword evidence="2" id="KW-1003">Cell membrane</keyword>
<gene>
    <name evidence="8" type="ORF">ACJDUH_06235</name>
</gene>
<evidence type="ECO:0000256" key="5">
    <source>
        <dbReference type="ARBA" id="ARBA00023136"/>
    </source>
</evidence>
<keyword evidence="3 6" id="KW-0812">Transmembrane</keyword>
<feature type="transmembrane region" description="Helical" evidence="6">
    <location>
        <begin position="268"/>
        <end position="289"/>
    </location>
</feature>
<feature type="transmembrane region" description="Helical" evidence="6">
    <location>
        <begin position="6"/>
        <end position="26"/>
    </location>
</feature>
<evidence type="ECO:0000256" key="2">
    <source>
        <dbReference type="ARBA" id="ARBA00022475"/>
    </source>
</evidence>
<keyword evidence="5 6" id="KW-0472">Membrane</keyword>
<dbReference type="InterPro" id="IPR042094">
    <property type="entry name" value="T2SS_GspF_sf"/>
</dbReference>
<accession>A0ABW8TPQ1</accession>
<dbReference type="RefSeq" id="WP_406764292.1">
    <property type="nucleotide sequence ID" value="NZ_JBJHZY010000001.1"/>
</dbReference>
<sequence length="323" mass="36664">MKEIIFLFYFLCSFMLIFGILYILILRDKKLEKRLKYYLDINEKYKKSKGKTSKDQPKFVDLKNIYQFVRAKTSEETREKLLQILRSSGVQMDIEEYIVLVIISVVFLGFALALLLKNFIFVIPGAVIGYLLPKFWLSSKRKKRIKEFNEALPDMIMTIVGSLKAGLSFAQAMKTVAEECESTVKEEVTALLKEMNYGITMEDALNNLKTRMPSSDLDIMIQAILIQRQVGGNLSIILEIIVKTIRERNEVERHVQSLSAQGKLSGKVVGLLPVALFIVISLINPGYMAPFTKSLIGKIALAIGAFFMIIGFILINKLSKIEV</sequence>
<feature type="transmembrane region" description="Helical" evidence="6">
    <location>
        <begin position="119"/>
        <end position="137"/>
    </location>
</feature>
<feature type="transmembrane region" description="Helical" evidence="6">
    <location>
        <begin position="94"/>
        <end position="113"/>
    </location>
</feature>
<evidence type="ECO:0000256" key="6">
    <source>
        <dbReference type="SAM" id="Phobius"/>
    </source>
</evidence>
<evidence type="ECO:0000313" key="8">
    <source>
        <dbReference type="EMBL" id="MFL0267697.1"/>
    </source>
</evidence>
<evidence type="ECO:0000259" key="7">
    <source>
        <dbReference type="Pfam" id="PF00482"/>
    </source>
</evidence>
<organism evidence="8 9">
    <name type="scientific">Candidatus Clostridium radicumherbarum</name>
    <dbReference type="NCBI Taxonomy" id="3381662"/>
    <lineage>
        <taxon>Bacteria</taxon>
        <taxon>Bacillati</taxon>
        <taxon>Bacillota</taxon>
        <taxon>Clostridia</taxon>
        <taxon>Eubacteriales</taxon>
        <taxon>Clostridiaceae</taxon>
        <taxon>Clostridium</taxon>
    </lineage>
</organism>
<dbReference type="Pfam" id="PF00482">
    <property type="entry name" value="T2SSF"/>
    <property type="match status" value="1"/>
</dbReference>
<protein>
    <submittedName>
        <fullName evidence="8">Type II secretion system F family protein</fullName>
    </submittedName>
</protein>
<name>A0ABW8TPQ1_9CLOT</name>
<comment type="caution">
    <text evidence="8">The sequence shown here is derived from an EMBL/GenBank/DDBJ whole genome shotgun (WGS) entry which is preliminary data.</text>
</comment>
<dbReference type="PANTHER" id="PTHR35007">
    <property type="entry name" value="INTEGRAL MEMBRANE PROTEIN-RELATED"/>
    <property type="match status" value="1"/>
</dbReference>
<feature type="domain" description="Type II secretion system protein GspF" evidence="7">
    <location>
        <begin position="158"/>
        <end position="280"/>
    </location>
</feature>
<dbReference type="Gene3D" id="1.20.81.30">
    <property type="entry name" value="Type II secretion system (T2SS), domain F"/>
    <property type="match status" value="1"/>
</dbReference>
<evidence type="ECO:0000313" key="9">
    <source>
        <dbReference type="Proteomes" id="UP001623661"/>
    </source>
</evidence>
<dbReference type="PANTHER" id="PTHR35007:SF1">
    <property type="entry name" value="PILUS ASSEMBLY PROTEIN"/>
    <property type="match status" value="1"/>
</dbReference>
<evidence type="ECO:0000256" key="1">
    <source>
        <dbReference type="ARBA" id="ARBA00004651"/>
    </source>
</evidence>
<reference evidence="8 9" key="1">
    <citation type="submission" date="2024-11" db="EMBL/GenBank/DDBJ databases">
        <authorList>
            <person name="Heng Y.C."/>
            <person name="Lim A.C.H."/>
            <person name="Lee J.K.Y."/>
            <person name="Kittelmann S."/>
        </authorList>
    </citation>
    <scope>NUCLEOTIDE SEQUENCE [LARGE SCALE GENOMIC DNA]</scope>
    <source>
        <strain evidence="8 9">WILCCON 0202</strain>
    </source>
</reference>
<keyword evidence="4 6" id="KW-1133">Transmembrane helix</keyword>
<proteinExistence type="predicted"/>
<dbReference type="InterPro" id="IPR018076">
    <property type="entry name" value="T2SS_GspF_dom"/>
</dbReference>